<accession>A0A7K1RFN4</accession>
<dbReference type="Pfam" id="PF05721">
    <property type="entry name" value="PhyH"/>
    <property type="match status" value="1"/>
</dbReference>
<protein>
    <recommendedName>
        <fullName evidence="3">Phytanoyl-CoA dioxygenase family protein</fullName>
    </recommendedName>
</protein>
<gene>
    <name evidence="1" type="ORF">GOZ88_11960</name>
</gene>
<organism evidence="1 2">
    <name type="scientific">Agrobacterium vitis</name>
    <name type="common">Rhizobium vitis</name>
    <dbReference type="NCBI Taxonomy" id="373"/>
    <lineage>
        <taxon>Bacteria</taxon>
        <taxon>Pseudomonadati</taxon>
        <taxon>Pseudomonadota</taxon>
        <taxon>Alphaproteobacteria</taxon>
        <taxon>Hyphomicrobiales</taxon>
        <taxon>Rhizobiaceae</taxon>
        <taxon>Rhizobium/Agrobacterium group</taxon>
        <taxon>Agrobacterium</taxon>
    </lineage>
</organism>
<evidence type="ECO:0000313" key="2">
    <source>
        <dbReference type="Proteomes" id="UP000440716"/>
    </source>
</evidence>
<dbReference type="PANTHER" id="PTHR37563:SF2">
    <property type="entry name" value="PHYTANOYL-COA DIOXYGENASE FAMILY PROTEIN (AFU_ORTHOLOGUE AFUA_2G03330)"/>
    <property type="match status" value="1"/>
</dbReference>
<dbReference type="RefSeq" id="WP_156545253.1">
    <property type="nucleotide sequence ID" value="NZ_VOLF01000015.1"/>
</dbReference>
<proteinExistence type="predicted"/>
<dbReference type="Proteomes" id="UP000440716">
    <property type="component" value="Unassembled WGS sequence"/>
</dbReference>
<reference evidence="1 2" key="1">
    <citation type="submission" date="2019-12" db="EMBL/GenBank/DDBJ databases">
        <title>Whole-genome sequencing of Allorhizobium vitis.</title>
        <authorList>
            <person name="Gan H.M."/>
            <person name="Szegedi E."/>
            <person name="Burr T."/>
            <person name="Savka M.A."/>
        </authorList>
    </citation>
    <scope>NUCLEOTIDE SEQUENCE [LARGE SCALE GENOMIC DNA]</scope>
    <source>
        <strain evidence="1 2">CG415</strain>
    </source>
</reference>
<dbReference type="EMBL" id="WPHU01000004">
    <property type="protein sequence ID" value="MVA56824.1"/>
    <property type="molecule type" value="Genomic_DNA"/>
</dbReference>
<dbReference type="AlphaFoldDB" id="A0A7K1RFN4"/>
<evidence type="ECO:0008006" key="3">
    <source>
        <dbReference type="Google" id="ProtNLM"/>
    </source>
</evidence>
<dbReference type="InterPro" id="IPR008775">
    <property type="entry name" value="Phytyl_CoA_dOase-like"/>
</dbReference>
<sequence>MNFTSGSLPVATRDVSQAKADLDQFGYAILADLVTGSGLEALRQRLVEQADAECAAGVALLHDADDKPLSQEVARTIDRHLVPRQILMMLYNKGKVFREIAHNPSLLMCVRHMFGGREFNLSGLAAQITNHGRPAQKLHTDQDQLPLDPSKAYVANILVMVSDFTEANGATRVIPGSHLWPRPPWSRSPNTAPDYPFRTMGIPAPPMDTIAVEGQPGSALILDGRVWHGAGAHTAPGVTRYAVASSYVLPFIRQYENFPANILPEIFEALSSDERHLLGYAGYKGSLGYVEPKASRIGESASAG</sequence>
<dbReference type="InterPro" id="IPR051961">
    <property type="entry name" value="Fungal_Metabolite_Diox"/>
</dbReference>
<dbReference type="Gene3D" id="2.60.120.620">
    <property type="entry name" value="q2cbj1_9rhob like domain"/>
    <property type="match status" value="1"/>
</dbReference>
<evidence type="ECO:0000313" key="1">
    <source>
        <dbReference type="EMBL" id="MVA56824.1"/>
    </source>
</evidence>
<dbReference type="GO" id="GO:0016706">
    <property type="term" value="F:2-oxoglutarate-dependent dioxygenase activity"/>
    <property type="evidence" value="ECO:0007669"/>
    <property type="project" value="UniProtKB-ARBA"/>
</dbReference>
<dbReference type="PANTHER" id="PTHR37563">
    <property type="entry name" value="PHYTANOYL-COA DIOXYGENASE FAMILY PROTEIN (AFU_ORTHOLOGUE AFUA_2G03330)"/>
    <property type="match status" value="1"/>
</dbReference>
<dbReference type="SUPFAM" id="SSF51197">
    <property type="entry name" value="Clavaminate synthase-like"/>
    <property type="match status" value="1"/>
</dbReference>
<comment type="caution">
    <text evidence="1">The sequence shown here is derived from an EMBL/GenBank/DDBJ whole genome shotgun (WGS) entry which is preliminary data.</text>
</comment>
<name>A0A7K1RFN4_AGRVI</name>